<evidence type="ECO:0000313" key="2">
    <source>
        <dbReference type="EMBL" id="UVF18271.1"/>
    </source>
</evidence>
<dbReference type="RefSeq" id="WP_173946974.1">
    <property type="nucleotide sequence ID" value="NZ_CP102845.1"/>
</dbReference>
<keyword evidence="1" id="KW-1133">Transmembrane helix</keyword>
<name>A0ABY5RM14_9HYPH</name>
<dbReference type="Proteomes" id="UP001017257">
    <property type="component" value="Chromosome"/>
</dbReference>
<feature type="transmembrane region" description="Helical" evidence="1">
    <location>
        <begin position="12"/>
        <end position="34"/>
    </location>
</feature>
<proteinExistence type="predicted"/>
<protein>
    <submittedName>
        <fullName evidence="2">Uncharacterized protein</fullName>
    </submittedName>
</protein>
<keyword evidence="1" id="KW-0472">Membrane</keyword>
<evidence type="ECO:0000256" key="1">
    <source>
        <dbReference type="SAM" id="Phobius"/>
    </source>
</evidence>
<organism evidence="2 3">
    <name type="scientific">Microvirga terrae</name>
    <dbReference type="NCBI Taxonomy" id="2740529"/>
    <lineage>
        <taxon>Bacteria</taxon>
        <taxon>Pseudomonadati</taxon>
        <taxon>Pseudomonadota</taxon>
        <taxon>Alphaproteobacteria</taxon>
        <taxon>Hyphomicrobiales</taxon>
        <taxon>Methylobacteriaceae</taxon>
        <taxon>Microvirga</taxon>
    </lineage>
</organism>
<keyword evidence="3" id="KW-1185">Reference proteome</keyword>
<accession>A0ABY5RM14</accession>
<gene>
    <name evidence="2" type="ORF">HPT29_017370</name>
</gene>
<evidence type="ECO:0000313" key="3">
    <source>
        <dbReference type="Proteomes" id="UP001017257"/>
    </source>
</evidence>
<reference evidence="2" key="1">
    <citation type="submission" date="2022-08" db="EMBL/GenBank/DDBJ databases">
        <title>Microvirga terrae sp. nov., isolated from soil.</title>
        <authorList>
            <person name="Kim K.H."/>
            <person name="Seo Y.L."/>
            <person name="Kim J.M."/>
            <person name="Lee J.K."/>
            <person name="Han D.M."/>
            <person name="Jeon C.O."/>
        </authorList>
    </citation>
    <scope>NUCLEOTIDE SEQUENCE</scope>
    <source>
        <strain evidence="2">R24</strain>
    </source>
</reference>
<dbReference type="EMBL" id="CP102845">
    <property type="protein sequence ID" value="UVF18271.1"/>
    <property type="molecule type" value="Genomic_DNA"/>
</dbReference>
<keyword evidence="1" id="KW-0812">Transmembrane</keyword>
<sequence length="60" mass="6071">MRKSPHVFDGEALSNALSLTMVAMATAPGFSPLLGSALDASSTPSLKPAAGATCRLWPVA</sequence>